<keyword evidence="1" id="KW-0472">Membrane</keyword>
<protein>
    <submittedName>
        <fullName evidence="2">Cytochrome b</fullName>
    </submittedName>
</protein>
<keyword evidence="1" id="KW-1133">Transmembrane helix</keyword>
<dbReference type="EMBL" id="JACJHZ010000003">
    <property type="protein sequence ID" value="MBA9018909.1"/>
    <property type="molecule type" value="Genomic_DNA"/>
</dbReference>
<dbReference type="Proteomes" id="UP000587524">
    <property type="component" value="Unassembled WGS sequence"/>
</dbReference>
<keyword evidence="3" id="KW-1185">Reference proteome</keyword>
<feature type="transmembrane region" description="Helical" evidence="1">
    <location>
        <begin position="25"/>
        <end position="43"/>
    </location>
</feature>
<evidence type="ECO:0000313" key="3">
    <source>
        <dbReference type="Proteomes" id="UP000587524"/>
    </source>
</evidence>
<name>A0ABR6C1R4_9HYPH</name>
<reference evidence="2 3" key="1">
    <citation type="submission" date="2020-08" db="EMBL/GenBank/DDBJ databases">
        <title>Genomic Encyclopedia of Type Strains, Phase IV (KMG-IV): sequencing the most valuable type-strain genomes for metagenomic binning, comparative biology and taxonomic classification.</title>
        <authorList>
            <person name="Goeker M."/>
        </authorList>
    </citation>
    <scope>NUCLEOTIDE SEQUENCE [LARGE SCALE GENOMIC DNA]</scope>
    <source>
        <strain evidence="2 3">DSM 17455</strain>
    </source>
</reference>
<comment type="caution">
    <text evidence="2">The sequence shown here is derived from an EMBL/GenBank/DDBJ whole genome shotgun (WGS) entry which is preliminary data.</text>
</comment>
<sequence length="51" mass="5611">MAHWTLALGFFVAYLTEDVMTVHVWAGYVVGVLVPARIVWGFLGPRHAPSA</sequence>
<dbReference type="InterPro" id="IPR016174">
    <property type="entry name" value="Di-haem_cyt_TM"/>
</dbReference>
<accession>A0ABR6C1R4</accession>
<organism evidence="2 3">
    <name type="scientific">Aminobacter ciceronei</name>
    <dbReference type="NCBI Taxonomy" id="150723"/>
    <lineage>
        <taxon>Bacteria</taxon>
        <taxon>Pseudomonadati</taxon>
        <taxon>Pseudomonadota</taxon>
        <taxon>Alphaproteobacteria</taxon>
        <taxon>Hyphomicrobiales</taxon>
        <taxon>Phyllobacteriaceae</taxon>
        <taxon>Aminobacter</taxon>
    </lineage>
</organism>
<proteinExistence type="predicted"/>
<dbReference type="Gene3D" id="1.20.950.20">
    <property type="entry name" value="Transmembrane di-heme cytochromes, Chain C"/>
    <property type="match status" value="1"/>
</dbReference>
<keyword evidence="1" id="KW-0812">Transmembrane</keyword>
<evidence type="ECO:0000256" key="1">
    <source>
        <dbReference type="SAM" id="Phobius"/>
    </source>
</evidence>
<dbReference type="SUPFAM" id="SSF81342">
    <property type="entry name" value="Transmembrane di-heme cytochromes"/>
    <property type="match status" value="1"/>
</dbReference>
<evidence type="ECO:0000313" key="2">
    <source>
        <dbReference type="EMBL" id="MBA9018909.1"/>
    </source>
</evidence>
<gene>
    <name evidence="2" type="ORF">HNQ97_000899</name>
</gene>